<reference evidence="2 3" key="1">
    <citation type="submission" date="2019-09" db="EMBL/GenBank/DDBJ databases">
        <title>Bird 10,000 Genomes (B10K) Project - Family phase.</title>
        <authorList>
            <person name="Zhang G."/>
        </authorList>
    </citation>
    <scope>NUCLEOTIDE SEQUENCE [LARGE SCALE GENOMIC DNA]</scope>
    <source>
        <strain evidence="2">B10K-DU-002-08</strain>
        <tissue evidence="2">Muscle</tissue>
    </source>
</reference>
<dbReference type="AlphaFoldDB" id="A0A7K4URZ1"/>
<gene>
    <name evidence="2" type="primary">Rsph10b</name>
    <name evidence="2" type="ORF">SINWEB_R09195</name>
</gene>
<name>A0A7K4URZ1_9SYLV</name>
<proteinExistence type="predicted"/>
<dbReference type="Proteomes" id="UP000580691">
    <property type="component" value="Unassembled WGS sequence"/>
</dbReference>
<dbReference type="OrthoDB" id="294378at2759"/>
<evidence type="ECO:0000256" key="1">
    <source>
        <dbReference type="SAM" id="MobiDB-lite"/>
    </source>
</evidence>
<keyword evidence="3" id="KW-1185">Reference proteome</keyword>
<accession>A0A7K4URZ1</accession>
<evidence type="ECO:0000313" key="3">
    <source>
        <dbReference type="Proteomes" id="UP000580691"/>
    </source>
</evidence>
<dbReference type="EMBL" id="VXBN01017598">
    <property type="protein sequence ID" value="NWR13002.1"/>
    <property type="molecule type" value="Genomic_DNA"/>
</dbReference>
<feature type="compositionally biased region" description="Basic and acidic residues" evidence="1">
    <location>
        <begin position="88"/>
        <end position="99"/>
    </location>
</feature>
<feature type="region of interest" description="Disordered" evidence="1">
    <location>
        <begin position="119"/>
        <end position="144"/>
    </location>
</feature>
<feature type="non-terminal residue" evidence="2">
    <location>
        <position position="1"/>
    </location>
</feature>
<sequence length="144" mass="16946">DVKEDQDSCLEKEWSDEAKDEQKELFSLWICQVDTFFTTKFFPAFEHEKVLREKIKQNKKEDAELAELRKIQAEELARLIAEKEEEAKRREAARLEEKAKAKKQASKKYTTWARVLSRIRPHLKQEAQTREPSPKKTGPEGSRA</sequence>
<protein>
    <submittedName>
        <fullName evidence="2">RS10B protein</fullName>
    </submittedName>
</protein>
<feature type="region of interest" description="Disordered" evidence="1">
    <location>
        <begin position="88"/>
        <end position="107"/>
    </location>
</feature>
<evidence type="ECO:0000313" key="2">
    <source>
        <dbReference type="EMBL" id="NWR13002.1"/>
    </source>
</evidence>
<feature type="non-terminal residue" evidence="2">
    <location>
        <position position="144"/>
    </location>
</feature>
<feature type="compositionally biased region" description="Basic and acidic residues" evidence="1">
    <location>
        <begin position="123"/>
        <end position="144"/>
    </location>
</feature>
<comment type="caution">
    <text evidence="2">The sequence shown here is derived from an EMBL/GenBank/DDBJ whole genome shotgun (WGS) entry which is preliminary data.</text>
</comment>
<organism evidence="2 3">
    <name type="scientific">Sinosuthora webbiana</name>
    <dbReference type="NCBI Taxonomy" id="337173"/>
    <lineage>
        <taxon>Eukaryota</taxon>
        <taxon>Metazoa</taxon>
        <taxon>Chordata</taxon>
        <taxon>Craniata</taxon>
        <taxon>Vertebrata</taxon>
        <taxon>Euteleostomi</taxon>
        <taxon>Archelosauria</taxon>
        <taxon>Archosauria</taxon>
        <taxon>Dinosauria</taxon>
        <taxon>Saurischia</taxon>
        <taxon>Theropoda</taxon>
        <taxon>Coelurosauria</taxon>
        <taxon>Aves</taxon>
        <taxon>Neognathae</taxon>
        <taxon>Neoaves</taxon>
        <taxon>Telluraves</taxon>
        <taxon>Australaves</taxon>
        <taxon>Passeriformes</taxon>
        <taxon>Sylvioidea</taxon>
        <taxon>Sylviidae</taxon>
        <taxon>Sinosuthora</taxon>
    </lineage>
</organism>